<comment type="caution">
    <text evidence="2">The sequence shown here is derived from an EMBL/GenBank/DDBJ whole genome shotgun (WGS) entry which is preliminary data.</text>
</comment>
<feature type="signal peptide" evidence="1">
    <location>
        <begin position="1"/>
        <end position="17"/>
    </location>
</feature>
<dbReference type="CDD" id="cd00022">
    <property type="entry name" value="BIR"/>
    <property type="match status" value="1"/>
</dbReference>
<evidence type="ECO:0000313" key="3">
    <source>
        <dbReference type="Proteomes" id="UP001160148"/>
    </source>
</evidence>
<evidence type="ECO:0000256" key="1">
    <source>
        <dbReference type="SAM" id="SignalP"/>
    </source>
</evidence>
<dbReference type="AlphaFoldDB" id="A0AAV0XMQ1"/>
<dbReference type="SUPFAM" id="SSF57924">
    <property type="entry name" value="Inhibitor of apoptosis (IAP) repeat"/>
    <property type="match status" value="1"/>
</dbReference>
<name>A0AAV0XMQ1_9HEMI</name>
<dbReference type="Gene3D" id="1.10.1170.10">
    <property type="entry name" value="Inhibitor Of Apoptosis Protein (2mihbC-IAP-1), Chain A"/>
    <property type="match status" value="1"/>
</dbReference>
<reference evidence="2 3" key="1">
    <citation type="submission" date="2023-01" db="EMBL/GenBank/DDBJ databases">
        <authorList>
            <person name="Whitehead M."/>
        </authorList>
    </citation>
    <scope>NUCLEOTIDE SEQUENCE [LARGE SCALE GENOMIC DNA]</scope>
</reference>
<dbReference type="Pfam" id="PF00653">
    <property type="entry name" value="BIR"/>
    <property type="match status" value="1"/>
</dbReference>
<dbReference type="PANTHER" id="PTHR10044:SF139">
    <property type="entry name" value="DEATH-ASSOCIATED INHIBITOR OF APOPTOSIS 2"/>
    <property type="match status" value="1"/>
</dbReference>
<proteinExistence type="predicted"/>
<keyword evidence="1" id="KW-0732">Signal</keyword>
<dbReference type="PANTHER" id="PTHR10044">
    <property type="entry name" value="INHIBITOR OF APOPTOSIS"/>
    <property type="match status" value="1"/>
</dbReference>
<dbReference type="GO" id="GO:0005737">
    <property type="term" value="C:cytoplasm"/>
    <property type="evidence" value="ECO:0007669"/>
    <property type="project" value="TreeGrafter"/>
</dbReference>
<organism evidence="2 3">
    <name type="scientific">Macrosiphum euphorbiae</name>
    <name type="common">potato aphid</name>
    <dbReference type="NCBI Taxonomy" id="13131"/>
    <lineage>
        <taxon>Eukaryota</taxon>
        <taxon>Metazoa</taxon>
        <taxon>Ecdysozoa</taxon>
        <taxon>Arthropoda</taxon>
        <taxon>Hexapoda</taxon>
        <taxon>Insecta</taxon>
        <taxon>Pterygota</taxon>
        <taxon>Neoptera</taxon>
        <taxon>Paraneoptera</taxon>
        <taxon>Hemiptera</taxon>
        <taxon>Sternorrhyncha</taxon>
        <taxon>Aphidomorpha</taxon>
        <taxon>Aphidoidea</taxon>
        <taxon>Aphididae</taxon>
        <taxon>Macrosiphini</taxon>
        <taxon>Macrosiphum</taxon>
    </lineage>
</organism>
<dbReference type="EMBL" id="CARXXK010000101">
    <property type="protein sequence ID" value="CAI6369884.1"/>
    <property type="molecule type" value="Genomic_DNA"/>
</dbReference>
<accession>A0AAV0XMQ1</accession>
<dbReference type="GO" id="GO:0005634">
    <property type="term" value="C:nucleus"/>
    <property type="evidence" value="ECO:0007669"/>
    <property type="project" value="TreeGrafter"/>
</dbReference>
<dbReference type="Proteomes" id="UP001160148">
    <property type="component" value="Unassembled WGS sequence"/>
</dbReference>
<dbReference type="InterPro" id="IPR050784">
    <property type="entry name" value="IAP"/>
</dbReference>
<dbReference type="SMART" id="SM00238">
    <property type="entry name" value="BIR"/>
    <property type="match status" value="1"/>
</dbReference>
<dbReference type="GO" id="GO:0051726">
    <property type="term" value="P:regulation of cell cycle"/>
    <property type="evidence" value="ECO:0007669"/>
    <property type="project" value="TreeGrafter"/>
</dbReference>
<dbReference type="InterPro" id="IPR001370">
    <property type="entry name" value="BIR_rpt"/>
</dbReference>
<feature type="chain" id="PRO_5043707093" evidence="1">
    <location>
        <begin position="18"/>
        <end position="165"/>
    </location>
</feature>
<keyword evidence="3" id="KW-1185">Reference proteome</keyword>
<evidence type="ECO:0000313" key="2">
    <source>
        <dbReference type="EMBL" id="CAI6369884.1"/>
    </source>
</evidence>
<dbReference type="PROSITE" id="PS50143">
    <property type="entry name" value="BIR_REPEAT_2"/>
    <property type="match status" value="1"/>
</dbReference>
<sequence length="165" mass="18869">MGSFAMNILQCTVGCRSLVLLVHENSDPEYPQYTSFLSRLKTFDSHPARSCQDKYSLAASGFTYTGTEDLVQCHYCGLLLGQWEENDEVWQQHTLHNPKCVFVLLYKGMEFIENVKNEFNLKRSDNRGIRDCCRCKSEPYDVGNNRDNGNSQARICKSESYDVVG</sequence>
<protein>
    <submittedName>
        <fullName evidence="2">Uncharacterized protein</fullName>
    </submittedName>
</protein>
<gene>
    <name evidence="2" type="ORF">MEUPH1_LOCUS24069</name>
</gene>